<dbReference type="PANTHER" id="PTHR33840:SF1">
    <property type="entry name" value="TLE1 PHOSPHOLIPASE DOMAIN-CONTAINING PROTEIN"/>
    <property type="match status" value="1"/>
</dbReference>
<name>A0A345CW46_9GAMM</name>
<dbReference type="AlphaFoldDB" id="A0A345CW46"/>
<dbReference type="EMBL" id="CP013970">
    <property type="protein sequence ID" value="AXF77663.1"/>
    <property type="molecule type" value="Genomic_DNA"/>
</dbReference>
<dbReference type="PANTHER" id="PTHR33840">
    <property type="match status" value="1"/>
</dbReference>
<gene>
    <name evidence="2" type="ORF">AV903_19045</name>
</gene>
<proteinExistence type="predicted"/>
<evidence type="ECO:0000313" key="2">
    <source>
        <dbReference type="EMBL" id="AXF77663.1"/>
    </source>
</evidence>
<dbReference type="Pfam" id="PF09994">
    <property type="entry name" value="T6SS_Tle1-like_cat"/>
    <property type="match status" value="1"/>
</dbReference>
<evidence type="ECO:0000313" key="3">
    <source>
        <dbReference type="Proteomes" id="UP000264980"/>
    </source>
</evidence>
<reference evidence="2 3" key="1">
    <citation type="submission" date="2016-01" db="EMBL/GenBank/DDBJ databases">
        <authorList>
            <person name="Oliw E.H."/>
        </authorList>
    </citation>
    <scope>NUCLEOTIDE SEQUENCE [LARGE SCALE GENOMIC DNA]</scope>
    <source>
        <strain evidence="2 3">MDcuke</strain>
    </source>
</reference>
<organism evidence="2 3">
    <name type="scientific">Erwinia tracheiphila</name>
    <dbReference type="NCBI Taxonomy" id="65700"/>
    <lineage>
        <taxon>Bacteria</taxon>
        <taxon>Pseudomonadati</taxon>
        <taxon>Pseudomonadota</taxon>
        <taxon>Gammaproteobacteria</taxon>
        <taxon>Enterobacterales</taxon>
        <taxon>Erwiniaceae</taxon>
        <taxon>Erwinia</taxon>
    </lineage>
</organism>
<feature type="domain" description="T6SS Phospholipase effector Tle1-like catalytic" evidence="1">
    <location>
        <begin position="212"/>
        <end position="300"/>
    </location>
</feature>
<sequence>MGLSGYGCGGLLGQITENSGAPMSPPCITPPDNHLTQPPTKVIFTLGIFFDGTANNAHNTTSHLEACVAAQANHRGSHLGYYTNIHWLNTLYKTDLTAAEGVLQQSLYIDGIGTQAGEQDRLLDSAFGTGERGVLAKTEKAIRAVATQLQSFFAERPDAASCIVSDVQFDLFGFSRGAASARHFANRVFNQDCALTAALKEGLNGVQYQGAAVGKVRFLGLFDTVAAISSAINGFNPNSADTGNVNLMLRPGVAERVFHLTAQHECRFNFALNSVKPAWPELALPGAHADIGGGYHPLDEEDYFLTRPQFVTVPLETDDQQTDAWRQASEEFTALRRYPASELLIANNPTQLVSWHDERMSTDHYGTMQKRSAAAVVLRCCVRNDWAKVALRVMMDAATEAGVLFMPPEPTIAELALPGDLESLCEKAIALGRSVRRGQEAPGFTTPELNLLASRYLHCSANWNDVHTDKDGKIVGAVKPASVVSFVNRPDRDWQRTVYTVDGRKAGA</sequence>
<accession>A0A345CW46</accession>
<dbReference type="InterPro" id="IPR018712">
    <property type="entry name" value="Tle1-like_cat"/>
</dbReference>
<protein>
    <submittedName>
        <fullName evidence="2">DUF2235 domain-containing protein</fullName>
    </submittedName>
</protein>
<dbReference type="Proteomes" id="UP000264980">
    <property type="component" value="Chromosome"/>
</dbReference>
<evidence type="ECO:0000259" key="1">
    <source>
        <dbReference type="Pfam" id="PF09994"/>
    </source>
</evidence>